<accession>A0A8S9RZH6</accession>
<name>A0A8S9RZH6_BRACR</name>
<sequence length="189" mass="19778">MAGVCVSGGSSSREESTLGGGGSFSGLMARNGQGGGRVLSQILGFMERLLFSYLERSGGEIARLRVKADSVGLYGSERFRYLRTVIRSAPGSCGFGGEVVVYGYKGFPSFPTTPSSFASRLLVQFTPCVGDGLLSGFNLALHCDNGCGDGSRESLVIPESASSPSSHPSSVVLVLSQSAVVLQAFLRRY</sequence>
<dbReference type="AlphaFoldDB" id="A0A8S9RZH6"/>
<comment type="caution">
    <text evidence="1">The sequence shown here is derived from an EMBL/GenBank/DDBJ whole genome shotgun (WGS) entry which is preliminary data.</text>
</comment>
<gene>
    <name evidence="1" type="ORF">F2Q69_00031034</name>
</gene>
<protein>
    <submittedName>
        <fullName evidence="1">Uncharacterized protein</fullName>
    </submittedName>
</protein>
<dbReference type="Proteomes" id="UP000712600">
    <property type="component" value="Unassembled WGS sequence"/>
</dbReference>
<organism evidence="1 2">
    <name type="scientific">Brassica cretica</name>
    <name type="common">Mustard</name>
    <dbReference type="NCBI Taxonomy" id="69181"/>
    <lineage>
        <taxon>Eukaryota</taxon>
        <taxon>Viridiplantae</taxon>
        <taxon>Streptophyta</taxon>
        <taxon>Embryophyta</taxon>
        <taxon>Tracheophyta</taxon>
        <taxon>Spermatophyta</taxon>
        <taxon>Magnoliopsida</taxon>
        <taxon>eudicotyledons</taxon>
        <taxon>Gunneridae</taxon>
        <taxon>Pentapetalae</taxon>
        <taxon>rosids</taxon>
        <taxon>malvids</taxon>
        <taxon>Brassicales</taxon>
        <taxon>Brassicaceae</taxon>
        <taxon>Brassiceae</taxon>
        <taxon>Brassica</taxon>
    </lineage>
</organism>
<proteinExistence type="predicted"/>
<dbReference type="EMBL" id="QGKX02000088">
    <property type="protein sequence ID" value="KAF3585873.1"/>
    <property type="molecule type" value="Genomic_DNA"/>
</dbReference>
<evidence type="ECO:0000313" key="1">
    <source>
        <dbReference type="EMBL" id="KAF3585873.1"/>
    </source>
</evidence>
<evidence type="ECO:0000313" key="2">
    <source>
        <dbReference type="Proteomes" id="UP000712600"/>
    </source>
</evidence>
<reference evidence="1" key="1">
    <citation type="submission" date="2019-12" db="EMBL/GenBank/DDBJ databases">
        <title>Genome sequencing and annotation of Brassica cretica.</title>
        <authorList>
            <person name="Studholme D.J."/>
            <person name="Sarris P."/>
        </authorList>
    </citation>
    <scope>NUCLEOTIDE SEQUENCE</scope>
    <source>
        <strain evidence="1">PFS-109/04</strain>
        <tissue evidence="1">Leaf</tissue>
    </source>
</reference>